<keyword evidence="4" id="KW-1185">Reference proteome</keyword>
<comment type="caution">
    <text evidence="3">The sequence shown here is derived from an EMBL/GenBank/DDBJ whole genome shotgun (WGS) entry which is preliminary data.</text>
</comment>
<reference evidence="3" key="1">
    <citation type="journal article" date="2021" name="Nat. Commun.">
        <title>Genetic determinants of endophytism in the Arabidopsis root mycobiome.</title>
        <authorList>
            <person name="Mesny F."/>
            <person name="Miyauchi S."/>
            <person name="Thiergart T."/>
            <person name="Pickel B."/>
            <person name="Atanasova L."/>
            <person name="Karlsson M."/>
            <person name="Huettel B."/>
            <person name="Barry K.W."/>
            <person name="Haridas S."/>
            <person name="Chen C."/>
            <person name="Bauer D."/>
            <person name="Andreopoulos W."/>
            <person name="Pangilinan J."/>
            <person name="LaButti K."/>
            <person name="Riley R."/>
            <person name="Lipzen A."/>
            <person name="Clum A."/>
            <person name="Drula E."/>
            <person name="Henrissat B."/>
            <person name="Kohler A."/>
            <person name="Grigoriev I.V."/>
            <person name="Martin F.M."/>
            <person name="Hacquard S."/>
        </authorList>
    </citation>
    <scope>NUCLEOTIDE SEQUENCE</scope>
    <source>
        <strain evidence="3">MPI-SDFR-AT-0117</strain>
    </source>
</reference>
<dbReference type="OrthoDB" id="4840035at2759"/>
<protein>
    <recommendedName>
        <fullName evidence="2">DUF7708 domain-containing protein</fullName>
    </recommendedName>
</protein>
<dbReference type="InterPro" id="IPR056125">
    <property type="entry name" value="DUF7708"/>
</dbReference>
<evidence type="ECO:0000256" key="1">
    <source>
        <dbReference type="SAM" id="MobiDB-lite"/>
    </source>
</evidence>
<evidence type="ECO:0000313" key="3">
    <source>
        <dbReference type="EMBL" id="KAH6684957.1"/>
    </source>
</evidence>
<organism evidence="3 4">
    <name type="scientific">Plectosphaerella plurivora</name>
    <dbReference type="NCBI Taxonomy" id="936078"/>
    <lineage>
        <taxon>Eukaryota</taxon>
        <taxon>Fungi</taxon>
        <taxon>Dikarya</taxon>
        <taxon>Ascomycota</taxon>
        <taxon>Pezizomycotina</taxon>
        <taxon>Sordariomycetes</taxon>
        <taxon>Hypocreomycetidae</taxon>
        <taxon>Glomerellales</taxon>
        <taxon>Plectosphaerellaceae</taxon>
        <taxon>Plectosphaerella</taxon>
    </lineage>
</organism>
<dbReference type="EMBL" id="JAGSXJ010000016">
    <property type="protein sequence ID" value="KAH6684957.1"/>
    <property type="molecule type" value="Genomic_DNA"/>
</dbReference>
<dbReference type="Proteomes" id="UP000770015">
    <property type="component" value="Unassembled WGS sequence"/>
</dbReference>
<dbReference type="AlphaFoldDB" id="A0A9P8V8X7"/>
<accession>A0A9P8V8X7</accession>
<feature type="domain" description="DUF7708" evidence="2">
    <location>
        <begin position="92"/>
        <end position="217"/>
    </location>
</feature>
<name>A0A9P8V8X7_9PEZI</name>
<gene>
    <name evidence="3" type="ORF">F5X68DRAFT_276978</name>
</gene>
<sequence>MERETVEWKKWIEFGRSGGEEALTGPLENQRRIVVDLWQKFCHLYPSKDQGLVELNNVPTIGTLLKEVHQAEAAWQSKQNKGFNVVKNRFLNFAETMNDYSYLFSIVPNGDKYTSLITGVVSSVVKVSVHHKTTAEGFAEALSDVSDCLRSVEKSTQIADSEDMRKLVVDLYIEVFGLLCHSLQWFMKKRKRWSSALKLDTTVPMFQKKIEKIVLRINNEKIQVALDQLRLVGNQNRRDETAEIHDKLDKMGEQLGHLAARTLNSVEQRQRRDLDIAGKKFLQIEGPTQGSSAEDPESGEEEPDDATGSEEEYSRYDMEKYLARISDYTDDARSFISNPLRGSSPLLLPEEVMHPMVRWIKTKESKMIWVQGVSGLPVGSGLSRAALQIYNVSLQGGIPCVSYFCKPRYDFSARKQLSSKEAGMVSLLYSVVSQLTCLLPMGFPATKGLDESHFSLLDGSAESLPAALELIQALLIHTPPSLVWVIDGLQLLQDEATVPHMRAFVEILRDQETKRISKVCFTTDGNCLVLARATNVRERVDATRMAQSRPGAVMRGGSSVWQLR</sequence>
<evidence type="ECO:0000313" key="4">
    <source>
        <dbReference type="Proteomes" id="UP000770015"/>
    </source>
</evidence>
<dbReference type="Pfam" id="PF24809">
    <property type="entry name" value="DUF7708"/>
    <property type="match status" value="1"/>
</dbReference>
<proteinExistence type="predicted"/>
<evidence type="ECO:0000259" key="2">
    <source>
        <dbReference type="Pfam" id="PF24809"/>
    </source>
</evidence>
<feature type="region of interest" description="Disordered" evidence="1">
    <location>
        <begin position="285"/>
        <end position="313"/>
    </location>
</feature>
<feature type="compositionally biased region" description="Acidic residues" evidence="1">
    <location>
        <begin position="294"/>
        <end position="311"/>
    </location>
</feature>